<keyword evidence="3" id="KW-0067">ATP-binding</keyword>
<name>A0A9J5ZTW3_SOLCO</name>
<dbReference type="SUPFAM" id="SSF53244">
    <property type="entry name" value="MurD-like peptide ligases, peptide-binding domain"/>
    <property type="match status" value="1"/>
</dbReference>
<evidence type="ECO:0000313" key="4">
    <source>
        <dbReference type="EMBL" id="KAG5615686.1"/>
    </source>
</evidence>
<dbReference type="PANTHER" id="PTHR43024:SF1">
    <property type="entry name" value="UDP-N-ACETYLMURAMOYL-TRIPEPTIDE--D-ALANYL-D-ALANINE LIGASE"/>
    <property type="match status" value="1"/>
</dbReference>
<sequence>MSRDVGFGVLEMGMSKKGEILELSRMCRPDLRCSWRSFALVGKSLSRYVPLDVHNASPASTQAAIVMLRNTDCKGKRVAILGDMLELGPTEFKFHELMVHSCCDAHV</sequence>
<evidence type="ECO:0000256" key="2">
    <source>
        <dbReference type="ARBA" id="ARBA00022741"/>
    </source>
</evidence>
<proteinExistence type="predicted"/>
<evidence type="ECO:0000256" key="1">
    <source>
        <dbReference type="ARBA" id="ARBA00022598"/>
    </source>
</evidence>
<accession>A0A9J5ZTW3</accession>
<organism evidence="4 5">
    <name type="scientific">Solanum commersonii</name>
    <name type="common">Commerson's wild potato</name>
    <name type="synonym">Commerson's nightshade</name>
    <dbReference type="NCBI Taxonomy" id="4109"/>
    <lineage>
        <taxon>Eukaryota</taxon>
        <taxon>Viridiplantae</taxon>
        <taxon>Streptophyta</taxon>
        <taxon>Embryophyta</taxon>
        <taxon>Tracheophyta</taxon>
        <taxon>Spermatophyta</taxon>
        <taxon>Magnoliopsida</taxon>
        <taxon>eudicotyledons</taxon>
        <taxon>Gunneridae</taxon>
        <taxon>Pentapetalae</taxon>
        <taxon>asterids</taxon>
        <taxon>lamiids</taxon>
        <taxon>Solanales</taxon>
        <taxon>Solanaceae</taxon>
        <taxon>Solanoideae</taxon>
        <taxon>Solaneae</taxon>
        <taxon>Solanum</taxon>
    </lineage>
</organism>
<dbReference type="AlphaFoldDB" id="A0A9J5ZTW3"/>
<dbReference type="EMBL" id="JACXVP010000003">
    <property type="protein sequence ID" value="KAG5615686.1"/>
    <property type="molecule type" value="Genomic_DNA"/>
</dbReference>
<evidence type="ECO:0000256" key="3">
    <source>
        <dbReference type="ARBA" id="ARBA00022840"/>
    </source>
</evidence>
<dbReference type="OrthoDB" id="2020781at2759"/>
<dbReference type="PANTHER" id="PTHR43024">
    <property type="entry name" value="UDP-N-ACETYLMURAMOYL-TRIPEPTIDE--D-ALANYL-D-ALANINE LIGASE"/>
    <property type="match status" value="1"/>
</dbReference>
<reference evidence="4 5" key="1">
    <citation type="submission" date="2020-09" db="EMBL/GenBank/DDBJ databases">
        <title>De no assembly of potato wild relative species, Solanum commersonii.</title>
        <authorList>
            <person name="Cho K."/>
        </authorList>
    </citation>
    <scope>NUCLEOTIDE SEQUENCE [LARGE SCALE GENOMIC DNA]</scope>
    <source>
        <strain evidence="4">LZ3.2</strain>
        <tissue evidence="4">Leaf</tissue>
    </source>
</reference>
<comment type="caution">
    <text evidence="4">The sequence shown here is derived from an EMBL/GenBank/DDBJ whole genome shotgun (WGS) entry which is preliminary data.</text>
</comment>
<keyword evidence="2" id="KW-0547">Nucleotide-binding</keyword>
<keyword evidence="1" id="KW-0436">Ligase</keyword>
<dbReference type="Gene3D" id="3.90.190.20">
    <property type="entry name" value="Mur ligase, C-terminal domain"/>
    <property type="match status" value="1"/>
</dbReference>
<dbReference type="InterPro" id="IPR036615">
    <property type="entry name" value="Mur_ligase_C_dom_sf"/>
</dbReference>
<dbReference type="Proteomes" id="UP000824120">
    <property type="component" value="Chromosome 3"/>
</dbReference>
<gene>
    <name evidence="4" type="ORF">H5410_015510</name>
</gene>
<dbReference type="GO" id="GO:0016881">
    <property type="term" value="F:acid-amino acid ligase activity"/>
    <property type="evidence" value="ECO:0007669"/>
    <property type="project" value="InterPro"/>
</dbReference>
<keyword evidence="5" id="KW-1185">Reference proteome</keyword>
<evidence type="ECO:0000313" key="5">
    <source>
        <dbReference type="Proteomes" id="UP000824120"/>
    </source>
</evidence>
<dbReference type="InterPro" id="IPR051046">
    <property type="entry name" value="MurCDEF_CellWall_CoF430Synth"/>
</dbReference>
<protein>
    <submittedName>
        <fullName evidence="4">Uncharacterized protein</fullName>
    </submittedName>
</protein>
<dbReference type="GO" id="GO:0005524">
    <property type="term" value="F:ATP binding"/>
    <property type="evidence" value="ECO:0007669"/>
    <property type="project" value="UniProtKB-KW"/>
</dbReference>